<evidence type="ECO:0000313" key="1">
    <source>
        <dbReference type="EMBL" id="KDR30233.1"/>
    </source>
</evidence>
<organism evidence="1 2">
    <name type="scientific">Caballeronia zhejiangensis</name>
    <dbReference type="NCBI Taxonomy" id="871203"/>
    <lineage>
        <taxon>Bacteria</taxon>
        <taxon>Pseudomonadati</taxon>
        <taxon>Pseudomonadota</taxon>
        <taxon>Betaproteobacteria</taxon>
        <taxon>Burkholderiales</taxon>
        <taxon>Burkholderiaceae</taxon>
        <taxon>Caballeronia</taxon>
    </lineage>
</organism>
<protein>
    <submittedName>
        <fullName evidence="1">Uncharacterized protein</fullName>
    </submittedName>
</protein>
<dbReference type="AlphaFoldDB" id="A0A656QPB7"/>
<name>A0A656QPB7_9BURK</name>
<evidence type="ECO:0000313" key="2">
    <source>
        <dbReference type="Proteomes" id="UP000027451"/>
    </source>
</evidence>
<reference evidence="1 2" key="1">
    <citation type="submission" date="2014-03" db="EMBL/GenBank/DDBJ databases">
        <title>Draft Genome Sequences of Four Burkholderia Strains.</title>
        <authorList>
            <person name="Liu X.Y."/>
            <person name="Li C.X."/>
            <person name="Xu J.H."/>
        </authorList>
    </citation>
    <scope>NUCLEOTIDE SEQUENCE [LARGE SCALE GENOMIC DNA]</scope>
    <source>
        <strain evidence="1 2">OP-1</strain>
    </source>
</reference>
<dbReference type="EMBL" id="JFHD01000010">
    <property type="protein sequence ID" value="KDR30233.1"/>
    <property type="molecule type" value="Genomic_DNA"/>
</dbReference>
<dbReference type="Proteomes" id="UP000027451">
    <property type="component" value="Unassembled WGS sequence"/>
</dbReference>
<gene>
    <name evidence="1" type="ORF">BG60_04125</name>
</gene>
<sequence length="101" mass="11314">MRFMSRDAWQRGWMKGKRTLLWIMGRAASPRQQAPLKVWPVSGLTTTPLRLPARFSRAVASKPASRTRDENAVRGESLTVAGAAQVDVRSTNRKERALLPV</sequence>
<comment type="caution">
    <text evidence="1">The sequence shown here is derived from an EMBL/GenBank/DDBJ whole genome shotgun (WGS) entry which is preliminary data.</text>
</comment>
<keyword evidence="2" id="KW-1185">Reference proteome</keyword>
<proteinExistence type="predicted"/>
<accession>A0A656QPB7</accession>